<evidence type="ECO:0000313" key="7">
    <source>
        <dbReference type="EMBL" id="SFV56587.1"/>
    </source>
</evidence>
<reference evidence="7" key="1">
    <citation type="submission" date="2016-10" db="EMBL/GenBank/DDBJ databases">
        <authorList>
            <person name="de Groot N.N."/>
        </authorList>
    </citation>
    <scope>NUCLEOTIDE SEQUENCE</scope>
</reference>
<sequence length="415" mass="45650">MSITDSVNIFLASSFSFFNAIVLNLCIASAIMIPMENQMIIIGGGASALMLASLLPKQTVTIIESNAKLGAKILVSGGGKCNITNSKMGTEYYLGDADFIAPSLKAFSEKSLLKWLERQSLEPVLRKETHYFCKDSAKELLDIFTKEAKKQKIVLNEKVLSVTKRDDIFYVKTHKKTYSASRVVVASGGLSFPKLGASNIGYEIAKSFGHSIVKTAPALVGFTVQKEQFFFKELSGISTEVNIRVGEHVCKGALLFAHKGLSGPAVLDASLYWEKGKIEIDFLPDFSWKSIHGSKKNISSLLPLPKRVSKAFLVQLALQDKPYNILTKDEQEKLALLRHYSFSPAGTFGYSKAEVTKGGVSTAEVDASTMMSQKEERLYFLGEVLDVTGRLGGYNFQWAFSSAYSCVKYIKKGKK</sequence>
<dbReference type="InterPro" id="IPR057661">
    <property type="entry name" value="RsdA/BaiN/AoA(So)_Rossmann"/>
</dbReference>
<proteinExistence type="predicted"/>
<dbReference type="PANTHER" id="PTHR42887">
    <property type="entry name" value="OS12G0638800 PROTEIN"/>
    <property type="match status" value="1"/>
</dbReference>
<dbReference type="Pfam" id="PF22780">
    <property type="entry name" value="HI0933_like_1st"/>
    <property type="match status" value="1"/>
</dbReference>
<keyword evidence="2" id="KW-0285">Flavoprotein</keyword>
<evidence type="ECO:0000256" key="4">
    <source>
        <dbReference type="SAM" id="Phobius"/>
    </source>
</evidence>
<keyword evidence="4" id="KW-0472">Membrane</keyword>
<dbReference type="Gene3D" id="2.40.30.10">
    <property type="entry name" value="Translation factors"/>
    <property type="match status" value="1"/>
</dbReference>
<name>A0A1W1BSX8_9ZZZZ</name>
<keyword evidence="3" id="KW-0274">FAD</keyword>
<dbReference type="Gene3D" id="1.10.8.260">
    <property type="entry name" value="HI0933 insert domain-like"/>
    <property type="match status" value="1"/>
</dbReference>
<evidence type="ECO:0000259" key="5">
    <source>
        <dbReference type="Pfam" id="PF03486"/>
    </source>
</evidence>
<comment type="cofactor">
    <cofactor evidence="1">
        <name>FAD</name>
        <dbReference type="ChEBI" id="CHEBI:57692"/>
    </cofactor>
</comment>
<dbReference type="Gene3D" id="3.50.50.60">
    <property type="entry name" value="FAD/NAD(P)-binding domain"/>
    <property type="match status" value="1"/>
</dbReference>
<gene>
    <name evidence="7" type="ORF">MNB_SV-3-979</name>
</gene>
<evidence type="ECO:0000256" key="3">
    <source>
        <dbReference type="ARBA" id="ARBA00022827"/>
    </source>
</evidence>
<evidence type="ECO:0000259" key="6">
    <source>
        <dbReference type="Pfam" id="PF22780"/>
    </source>
</evidence>
<dbReference type="PANTHER" id="PTHR42887:SF2">
    <property type="entry name" value="OS12G0638800 PROTEIN"/>
    <property type="match status" value="1"/>
</dbReference>
<dbReference type="AlphaFoldDB" id="A0A1W1BSX8"/>
<dbReference type="SUPFAM" id="SSF51905">
    <property type="entry name" value="FAD/NAD(P)-binding domain"/>
    <property type="match status" value="1"/>
</dbReference>
<dbReference type="InterPro" id="IPR055178">
    <property type="entry name" value="RsdA/BaiN/AoA(So)-like_dom"/>
</dbReference>
<keyword evidence="4" id="KW-1133">Transmembrane helix</keyword>
<accession>A0A1W1BSX8</accession>
<dbReference type="InterPro" id="IPR004792">
    <property type="entry name" value="BaiN-like"/>
</dbReference>
<dbReference type="InterPro" id="IPR023166">
    <property type="entry name" value="BaiN-like_dom_sf"/>
</dbReference>
<keyword evidence="4" id="KW-0812">Transmembrane</keyword>
<feature type="domain" description="RsdA/BaiN/AoA(So)-like Rossmann fold-like" evidence="5">
    <location>
        <begin position="38"/>
        <end position="407"/>
    </location>
</feature>
<dbReference type="InterPro" id="IPR036188">
    <property type="entry name" value="FAD/NAD-bd_sf"/>
</dbReference>
<feature type="transmembrane region" description="Helical" evidence="4">
    <location>
        <begin position="6"/>
        <end position="27"/>
    </location>
</feature>
<protein>
    <submittedName>
        <fullName evidence="7">NAD(FAD)-utilizing dehydrogenases</fullName>
    </submittedName>
</protein>
<dbReference type="Pfam" id="PF03486">
    <property type="entry name" value="HI0933_like"/>
    <property type="match status" value="1"/>
</dbReference>
<feature type="domain" description="RsdA/BaiN/AoA(So)-like insert" evidence="6">
    <location>
        <begin position="217"/>
        <end position="355"/>
    </location>
</feature>
<dbReference type="SUPFAM" id="SSF160996">
    <property type="entry name" value="HI0933 insert domain-like"/>
    <property type="match status" value="1"/>
</dbReference>
<dbReference type="EMBL" id="FPHI01000013">
    <property type="protein sequence ID" value="SFV56587.1"/>
    <property type="molecule type" value="Genomic_DNA"/>
</dbReference>
<evidence type="ECO:0000256" key="2">
    <source>
        <dbReference type="ARBA" id="ARBA00022630"/>
    </source>
</evidence>
<organism evidence="7">
    <name type="scientific">hydrothermal vent metagenome</name>
    <dbReference type="NCBI Taxonomy" id="652676"/>
    <lineage>
        <taxon>unclassified sequences</taxon>
        <taxon>metagenomes</taxon>
        <taxon>ecological metagenomes</taxon>
    </lineage>
</organism>
<dbReference type="NCBIfam" id="TIGR00275">
    <property type="entry name" value="aminoacetone oxidase family FAD-binding enzyme"/>
    <property type="match status" value="1"/>
</dbReference>
<evidence type="ECO:0000256" key="1">
    <source>
        <dbReference type="ARBA" id="ARBA00001974"/>
    </source>
</evidence>